<proteinExistence type="predicted"/>
<reference evidence="1 2" key="1">
    <citation type="submission" date="2020-04" db="EMBL/GenBank/DDBJ databases">
        <title>Molecular characterization of pseudomonads from Agaricus bisporus reveal novel blotch 2 pathogens in Western Europe.</title>
        <authorList>
            <person name="Taparia T."/>
            <person name="Krijger M."/>
            <person name="Haynes E."/>
            <person name="Elpinstone J.G."/>
            <person name="Noble R."/>
            <person name="Van Der Wolf J."/>
        </authorList>
    </citation>
    <scope>NUCLEOTIDE SEQUENCE [LARGE SCALE GENOMIC DNA]</scope>
    <source>
        <strain evidence="1 2">IPO3737</strain>
    </source>
</reference>
<evidence type="ECO:0000313" key="2">
    <source>
        <dbReference type="Proteomes" id="UP000520592"/>
    </source>
</evidence>
<comment type="caution">
    <text evidence="1">The sequence shown here is derived from an EMBL/GenBank/DDBJ whole genome shotgun (WGS) entry which is preliminary data.</text>
</comment>
<protein>
    <recommendedName>
        <fullName evidence="3">Filamentous hemagglutinin</fullName>
    </recommendedName>
</protein>
<name>A0A7Y8CP77_9PSED</name>
<accession>A0A7Y8CP77</accession>
<sequence length="101" mass="10641">DLAVQAGRDLTIDAAQNTFARTDMHKEKNRDLTGVLTGNKLGLDDMTGNQKLYINSSKHNGTANEMTLTGSTVGSSAGNVSLTAGRELTVIASDLVSTKNM</sequence>
<dbReference type="AlphaFoldDB" id="A0A7Y8CP77"/>
<dbReference type="Pfam" id="PF13332">
    <property type="entry name" value="Fil_haemagg_2"/>
    <property type="match status" value="1"/>
</dbReference>
<dbReference type="GO" id="GO:0003824">
    <property type="term" value="F:catalytic activity"/>
    <property type="evidence" value="ECO:0007669"/>
    <property type="project" value="UniProtKB-ARBA"/>
</dbReference>
<evidence type="ECO:0008006" key="3">
    <source>
        <dbReference type="Google" id="ProtNLM"/>
    </source>
</evidence>
<gene>
    <name evidence="1" type="ORF">HX876_35385</name>
</gene>
<feature type="non-terminal residue" evidence="1">
    <location>
        <position position="101"/>
    </location>
</feature>
<organism evidence="1 2">
    <name type="scientific">Pseudomonas gingeri</name>
    <dbReference type="NCBI Taxonomy" id="117681"/>
    <lineage>
        <taxon>Bacteria</taxon>
        <taxon>Pseudomonadati</taxon>
        <taxon>Pseudomonadota</taxon>
        <taxon>Gammaproteobacteria</taxon>
        <taxon>Pseudomonadales</taxon>
        <taxon>Pseudomonadaceae</taxon>
        <taxon>Pseudomonas</taxon>
    </lineage>
</organism>
<evidence type="ECO:0000313" key="1">
    <source>
        <dbReference type="EMBL" id="NWC37625.1"/>
    </source>
</evidence>
<feature type="non-terminal residue" evidence="1">
    <location>
        <position position="1"/>
    </location>
</feature>
<dbReference type="InterPro" id="IPR025157">
    <property type="entry name" value="Hemagglutinin_rpt"/>
</dbReference>
<dbReference type="Proteomes" id="UP000520592">
    <property type="component" value="Unassembled WGS sequence"/>
</dbReference>
<dbReference type="EMBL" id="JACAQD010000205">
    <property type="protein sequence ID" value="NWC37625.1"/>
    <property type="molecule type" value="Genomic_DNA"/>
</dbReference>